<evidence type="ECO:0000256" key="2">
    <source>
        <dbReference type="SAM" id="MobiDB-lite"/>
    </source>
</evidence>
<sequence>MPRPFTIDFDSESVAFTCTQYYTCDDLLDSREFCFASTRLGRFWSQPVTSFQFWGFGSHSYVYCLAQRADLNADSIQDRYQALDFSAERLEYCSRSETVIMAVHYATTAVNDLRSPQMNPHSWNFPLHGLPDAGSEATEAQWLVVAKSGSEIGSNLNRTEPDARSGSAFEQEQGLALAPHQGHRPQLVDADRLRALSSGELDSPRKPHTQSRPRMRATSCVQGVWQRRSQCCIQAQSTAEQSLEGPRMALRFRRAVEVLDIANGRLLQVRELLAKRPIAPDARVPAPRARCLFRNRLSLLVQRGRSLALGSRRKPHTQSCPRMRATSCVRGVRQQPLRYTSQLRSMRRESDASALPVRVHVLRAYPLGTPTAACSGKPAQVLLHGPCTAHTLTASYHQPAQESSLRSSLAASPPPSCMLDVEGRCVQFGVRTRVNAEPNALNAERAFRFKVRHVPEPDARQPSSNAASAPGRTPFTLPVDLGYTSLAPTNRTDFGQRFLAPDLFPAASIRATGQYSQSWLPQFSHEASMPGYGNSGQPAWDDFGASFDDSRSIPTRPPSTDSDPGDFFEGYNFHEMPTRPSSSSSQFFDDGYGIDALMDEIRSAPASSIYSEDAGSSRYCSSHDSRPVSVAPLSIPGSPPSVSVEIQSWDGTDWRKQSPQTVFISGPEHDLAGEAPDMDSRLGWAWKPSGLKWLDDDVTSEVVEFPAGINLTDKQKVYAVHRVKGCPSQFPFYRKRTAFLVDFTTMHDLPADATVDQLIRSQDSHSYGGSTGSRNGVDAKLPGSFFGLSGEEKISCRRATPSCSGVVACESLDPVFLNEERRELDPEPAAKLVAATLRTREMQDDTDVGRTLAFYHSLQRWHCNGVRADGERCDGSISVRKLRMPDRGKNHILLCSKREDALMASSFHSQARILDHVPEDLLLRAMSGEPIHDAPDTEDKCPRVVSGRTGGKGKAQCPFNHHKGGLPYIAKVRTVSCSAKMHIFCPSESLHPELARMAVVVPSPASGHTHPPPPANKCTPAVAERYRECVRRIGLGATVAKVENAETTKALLDGKTPGLFHPGLISRDTKTRLVQQVKAELNGVPGDATGKTTRQQVASYLSEQETLSDEKRFLHSSISRDGKRIIFGAHHKLLCFIHHLRTLDCDTTFKPVAGEMQIFEINGWLAGIKESITVLRVWMEVHDRAAYKAVWEEILRLVLKLTRKQLKFKGLHKGGKVLGLNSDMEAAPLLGLADAFAPTVDIESHLLLYILRLCYTHYNRGVPELLHLSPADRKRISDVRYLKTPEEVEVFKVWIPTLPDPQGVIKRMPILPLPWYTPLALNHGLGWWDHKLMHRWLLPGFIHCLSKIPLEQWNTMEATTNLGEAQHAWNNSQTGISMGIIESFRKYEELDIRRAQEIEGRMSTGLSRNSGNEVTDRFADRTARRTRALDKGKRAHVADATVVSVQAELSETKEELKAARADAKAERSDEATGRVRELEHAVNALAEKLKLAKAEAKSNSSGRAQPKRGAAAPIATVASDQANSPQPAPDAPTAHATPTSISAPIPQPTSDTVVGASTPRRTSRKRPNPHSAVDTSSLPGPSSGKRQKTLTDPLANWEMEDPDTKERLTGHEWVRRFPNEFERCYKKTHRDYVNYLAQSATV</sequence>
<keyword evidence="4" id="KW-1185">Reference proteome</keyword>
<comment type="caution">
    <text evidence="3">The sequence shown here is derived from an EMBL/GenBank/DDBJ whole genome shotgun (WGS) entry which is preliminary data.</text>
</comment>
<feature type="region of interest" description="Disordered" evidence="2">
    <location>
        <begin position="454"/>
        <end position="473"/>
    </location>
</feature>
<name>A0AAD6XLF1_9AGAR</name>
<dbReference type="EMBL" id="JARJCN010000044">
    <property type="protein sequence ID" value="KAJ7082753.1"/>
    <property type="molecule type" value="Genomic_DNA"/>
</dbReference>
<feature type="compositionally biased region" description="Basic residues" evidence="2">
    <location>
        <begin position="206"/>
        <end position="215"/>
    </location>
</feature>
<feature type="region of interest" description="Disordered" evidence="2">
    <location>
        <begin position="1519"/>
        <end position="1605"/>
    </location>
</feature>
<evidence type="ECO:0000256" key="1">
    <source>
        <dbReference type="SAM" id="Coils"/>
    </source>
</evidence>
<protein>
    <submittedName>
        <fullName evidence="3">Uncharacterized protein</fullName>
    </submittedName>
</protein>
<feature type="region of interest" description="Disordered" evidence="2">
    <location>
        <begin position="153"/>
        <end position="217"/>
    </location>
</feature>
<evidence type="ECO:0000313" key="3">
    <source>
        <dbReference type="EMBL" id="KAJ7082753.1"/>
    </source>
</evidence>
<feature type="coiled-coil region" evidence="1">
    <location>
        <begin position="1442"/>
        <end position="1495"/>
    </location>
</feature>
<organism evidence="3 4">
    <name type="scientific">Mycena belliarum</name>
    <dbReference type="NCBI Taxonomy" id="1033014"/>
    <lineage>
        <taxon>Eukaryota</taxon>
        <taxon>Fungi</taxon>
        <taxon>Dikarya</taxon>
        <taxon>Basidiomycota</taxon>
        <taxon>Agaricomycotina</taxon>
        <taxon>Agaricomycetes</taxon>
        <taxon>Agaricomycetidae</taxon>
        <taxon>Agaricales</taxon>
        <taxon>Marasmiineae</taxon>
        <taxon>Mycenaceae</taxon>
        <taxon>Mycena</taxon>
    </lineage>
</organism>
<keyword evidence="1" id="KW-0175">Coiled coil</keyword>
<gene>
    <name evidence="3" type="ORF">B0H15DRAFT_932659</name>
</gene>
<reference evidence="3" key="1">
    <citation type="submission" date="2023-03" db="EMBL/GenBank/DDBJ databases">
        <title>Massive genome expansion in bonnet fungi (Mycena s.s.) driven by repeated elements and novel gene families across ecological guilds.</title>
        <authorList>
            <consortium name="Lawrence Berkeley National Laboratory"/>
            <person name="Harder C.B."/>
            <person name="Miyauchi S."/>
            <person name="Viragh M."/>
            <person name="Kuo A."/>
            <person name="Thoen E."/>
            <person name="Andreopoulos B."/>
            <person name="Lu D."/>
            <person name="Skrede I."/>
            <person name="Drula E."/>
            <person name="Henrissat B."/>
            <person name="Morin E."/>
            <person name="Kohler A."/>
            <person name="Barry K."/>
            <person name="LaButti K."/>
            <person name="Morin E."/>
            <person name="Salamov A."/>
            <person name="Lipzen A."/>
            <person name="Mereny Z."/>
            <person name="Hegedus B."/>
            <person name="Baldrian P."/>
            <person name="Stursova M."/>
            <person name="Weitz H."/>
            <person name="Taylor A."/>
            <person name="Grigoriev I.V."/>
            <person name="Nagy L.G."/>
            <person name="Martin F."/>
            <person name="Kauserud H."/>
        </authorList>
    </citation>
    <scope>NUCLEOTIDE SEQUENCE</scope>
    <source>
        <strain evidence="3">CBHHK173m</strain>
    </source>
</reference>
<proteinExistence type="predicted"/>
<accession>A0AAD6XLF1</accession>
<dbReference type="Proteomes" id="UP001222325">
    <property type="component" value="Unassembled WGS sequence"/>
</dbReference>
<evidence type="ECO:0000313" key="4">
    <source>
        <dbReference type="Proteomes" id="UP001222325"/>
    </source>
</evidence>